<dbReference type="InterPro" id="IPR039175">
    <property type="entry name" value="TIM22"/>
</dbReference>
<dbReference type="GO" id="GO:0045039">
    <property type="term" value="P:protein insertion into mitochondrial inner membrane"/>
    <property type="evidence" value="ECO:0007669"/>
    <property type="project" value="UniProtKB-UniRule"/>
</dbReference>
<comment type="similarity">
    <text evidence="2 8">Belongs to the Tim17/Tim22/Tim23 family.</text>
</comment>
<comment type="caution">
    <text evidence="9">The sequence shown here is derived from an EMBL/GenBank/DDBJ whole genome shotgun (WGS) entry which is preliminary data.</text>
</comment>
<feature type="transmembrane region" description="Helical" evidence="8">
    <location>
        <begin position="159"/>
        <end position="178"/>
    </location>
</feature>
<sequence>MDDDYAKVFLSDRYRNLSLIKNQQSPQEIQMQQVLGLQQQVQENCILKAGVVGVGSAVFGVLFGTFLFTVTSSNTPYDTPISLKQEFKNQLHKFVPHVKSTSKNFAKLGFLYSMFECFIQKKRARSDVYNSLYAGCATGALLSFKGLFSGFCSDAGGPISAIGGCGGFAAFSAAVDLYQRHRS</sequence>
<evidence type="ECO:0000256" key="7">
    <source>
        <dbReference type="ARBA" id="ARBA00023136"/>
    </source>
</evidence>
<dbReference type="GO" id="GO:0042721">
    <property type="term" value="C:TIM22 mitochondrial import inner membrane insertion complex"/>
    <property type="evidence" value="ECO:0007669"/>
    <property type="project" value="UniProtKB-UniRule"/>
</dbReference>
<proteinExistence type="inferred from homology"/>
<evidence type="ECO:0000256" key="4">
    <source>
        <dbReference type="ARBA" id="ARBA00022792"/>
    </source>
</evidence>
<keyword evidence="4 8" id="KW-0999">Mitochondrion inner membrane</keyword>
<keyword evidence="6 8" id="KW-0496">Mitochondrion</keyword>
<comment type="subunit">
    <text evidence="8">Component of the TIM22 complex.</text>
</comment>
<feature type="transmembrane region" description="Helical" evidence="8">
    <location>
        <begin position="128"/>
        <end position="147"/>
    </location>
</feature>
<dbReference type="PANTHER" id="PTHR14110">
    <property type="entry name" value="MITOCHONDRIAL IMPORT INNER MEMBRANE TRANSLOCASE SUBUNIT TIM22"/>
    <property type="match status" value="1"/>
</dbReference>
<keyword evidence="8" id="KW-0811">Translocation</keyword>
<organism evidence="9 10">
    <name type="scientific">Babesia duncani</name>
    <dbReference type="NCBI Taxonomy" id="323732"/>
    <lineage>
        <taxon>Eukaryota</taxon>
        <taxon>Sar</taxon>
        <taxon>Alveolata</taxon>
        <taxon>Apicomplexa</taxon>
        <taxon>Aconoidasida</taxon>
        <taxon>Piroplasmida</taxon>
        <taxon>Babesiidae</taxon>
        <taxon>Babesia</taxon>
    </lineage>
</organism>
<dbReference type="RefSeq" id="XP_067803065.1">
    <property type="nucleotide sequence ID" value="XM_067947843.1"/>
</dbReference>
<dbReference type="GO" id="GO:0008320">
    <property type="term" value="F:protein transmembrane transporter activity"/>
    <property type="evidence" value="ECO:0007669"/>
    <property type="project" value="UniProtKB-UniRule"/>
</dbReference>
<accession>A0AAD9UNN8</accession>
<keyword evidence="8" id="KW-0813">Transport</keyword>
<name>A0AAD9UNN8_9APIC</name>
<keyword evidence="8" id="KW-0653">Protein transport</keyword>
<evidence type="ECO:0000256" key="3">
    <source>
        <dbReference type="ARBA" id="ARBA00022692"/>
    </source>
</evidence>
<evidence type="ECO:0000256" key="5">
    <source>
        <dbReference type="ARBA" id="ARBA00022989"/>
    </source>
</evidence>
<evidence type="ECO:0000313" key="10">
    <source>
        <dbReference type="Proteomes" id="UP001214638"/>
    </source>
</evidence>
<keyword evidence="5 8" id="KW-1133">Transmembrane helix</keyword>
<dbReference type="AlphaFoldDB" id="A0AAD9UNN8"/>
<reference evidence="9" key="1">
    <citation type="journal article" date="2023" name="Nat. Microbiol.">
        <title>Babesia duncani multi-omics identifies virulence factors and drug targets.</title>
        <authorList>
            <person name="Singh P."/>
            <person name="Lonardi S."/>
            <person name="Liang Q."/>
            <person name="Vydyam P."/>
            <person name="Khabirova E."/>
            <person name="Fang T."/>
            <person name="Gihaz S."/>
            <person name="Thekkiniath J."/>
            <person name="Munshi M."/>
            <person name="Abel S."/>
            <person name="Ciampossin L."/>
            <person name="Batugedara G."/>
            <person name="Gupta M."/>
            <person name="Lu X.M."/>
            <person name="Lenz T."/>
            <person name="Chakravarty S."/>
            <person name="Cornillot E."/>
            <person name="Hu Y."/>
            <person name="Ma W."/>
            <person name="Gonzalez L.M."/>
            <person name="Sanchez S."/>
            <person name="Estrada K."/>
            <person name="Sanchez-Flores A."/>
            <person name="Montero E."/>
            <person name="Harb O.S."/>
            <person name="Le Roch K.G."/>
            <person name="Mamoun C.B."/>
        </authorList>
    </citation>
    <scope>NUCLEOTIDE SEQUENCE</scope>
    <source>
        <strain evidence="9">WA1</strain>
    </source>
</reference>
<keyword evidence="10" id="KW-1185">Reference proteome</keyword>
<protein>
    <recommendedName>
        <fullName evidence="8">Mitochondrial import inner membrane translocase subunit TIM22</fullName>
    </recommendedName>
</protein>
<dbReference type="GO" id="GO:0030943">
    <property type="term" value="F:mitochondrion targeting sequence binding"/>
    <property type="evidence" value="ECO:0007669"/>
    <property type="project" value="TreeGrafter"/>
</dbReference>
<evidence type="ECO:0000256" key="6">
    <source>
        <dbReference type="ARBA" id="ARBA00023128"/>
    </source>
</evidence>
<evidence type="ECO:0000313" key="9">
    <source>
        <dbReference type="EMBL" id="KAK2196223.1"/>
    </source>
</evidence>
<keyword evidence="7 8" id="KW-0472">Membrane</keyword>
<evidence type="ECO:0000256" key="2">
    <source>
        <dbReference type="ARBA" id="ARBA00008444"/>
    </source>
</evidence>
<keyword evidence="3 8" id="KW-0812">Transmembrane</keyword>
<evidence type="ECO:0000256" key="8">
    <source>
        <dbReference type="RuleBase" id="RU367038"/>
    </source>
</evidence>
<comment type="subcellular location">
    <subcellularLocation>
        <location evidence="1 8">Mitochondrion inner membrane</location>
        <topology evidence="1 8">Multi-pass membrane protein</topology>
    </subcellularLocation>
</comment>
<evidence type="ECO:0000256" key="1">
    <source>
        <dbReference type="ARBA" id="ARBA00004448"/>
    </source>
</evidence>
<dbReference type="PANTHER" id="PTHR14110:SF0">
    <property type="entry name" value="MITOCHONDRIAL IMPORT INNER MEMBRANE TRANSLOCASE SUBUNIT TIM22"/>
    <property type="match status" value="1"/>
</dbReference>
<dbReference type="Pfam" id="PF02466">
    <property type="entry name" value="Tim17"/>
    <property type="match status" value="1"/>
</dbReference>
<comment type="function">
    <text evidence="8">Essential core component of the TIM22 complex, a complex that mediates the import and insertion of multi-pass transmembrane proteins into the mitochondrial inner membrane. In the TIM22 complex, it constitutes the voltage-activated and signal-gated channel. Forms a twin-pore translocase that uses the membrane potential as external driving force in 2 voltage-dependent steps.</text>
</comment>
<gene>
    <name evidence="9" type="ORF">BdWA1_002823</name>
</gene>
<dbReference type="EMBL" id="JALLKP010000003">
    <property type="protein sequence ID" value="KAK2196223.1"/>
    <property type="molecule type" value="Genomic_DNA"/>
</dbReference>
<dbReference type="KEGG" id="bdw:94337120"/>
<feature type="transmembrane region" description="Helical" evidence="8">
    <location>
        <begin position="46"/>
        <end position="68"/>
    </location>
</feature>
<dbReference type="Proteomes" id="UP001214638">
    <property type="component" value="Unassembled WGS sequence"/>
</dbReference>
<dbReference type="GeneID" id="94337120"/>